<dbReference type="GO" id="GO:0005829">
    <property type="term" value="C:cytosol"/>
    <property type="evidence" value="ECO:0007669"/>
    <property type="project" value="TreeGrafter"/>
</dbReference>
<dbReference type="PANTHER" id="PTHR33221">
    <property type="entry name" value="WINGED HELIX-TURN-HELIX TRANSCRIPTIONAL REGULATOR, RRF2 FAMILY"/>
    <property type="match status" value="1"/>
</dbReference>
<dbReference type="PROSITE" id="PS01332">
    <property type="entry name" value="HTH_RRF2_1"/>
    <property type="match status" value="1"/>
</dbReference>
<dbReference type="GO" id="GO:0003700">
    <property type="term" value="F:DNA-binding transcription factor activity"/>
    <property type="evidence" value="ECO:0007669"/>
    <property type="project" value="TreeGrafter"/>
</dbReference>
<dbReference type="Gene3D" id="1.10.10.10">
    <property type="entry name" value="Winged helix-like DNA-binding domain superfamily/Winged helix DNA-binding domain"/>
    <property type="match status" value="1"/>
</dbReference>
<dbReference type="PROSITE" id="PS51197">
    <property type="entry name" value="HTH_RRF2_2"/>
    <property type="match status" value="1"/>
</dbReference>
<gene>
    <name evidence="1" type="ORF">UR42_C0031G0003</name>
</gene>
<reference evidence="1 2" key="1">
    <citation type="journal article" date="2015" name="Nature">
        <title>rRNA introns, odd ribosomes, and small enigmatic genomes across a large radiation of phyla.</title>
        <authorList>
            <person name="Brown C.T."/>
            <person name="Hug L.A."/>
            <person name="Thomas B.C."/>
            <person name="Sharon I."/>
            <person name="Castelle C.J."/>
            <person name="Singh A."/>
            <person name="Wilkins M.J."/>
            <person name="Williams K.H."/>
            <person name="Banfield J.F."/>
        </authorList>
    </citation>
    <scope>NUCLEOTIDE SEQUENCE [LARGE SCALE GENOMIC DNA]</scope>
</reference>
<dbReference type="EMBL" id="LBPD01000031">
    <property type="protein sequence ID" value="KKP49928.1"/>
    <property type="molecule type" value="Genomic_DNA"/>
</dbReference>
<proteinExistence type="predicted"/>
<dbReference type="PANTHER" id="PTHR33221:SF2">
    <property type="entry name" value="TRANSCRIPTIONAL REGULATOR"/>
    <property type="match status" value="1"/>
</dbReference>
<dbReference type="Pfam" id="PF02082">
    <property type="entry name" value="Rrf2"/>
    <property type="match status" value="1"/>
</dbReference>
<evidence type="ECO:0000313" key="1">
    <source>
        <dbReference type="EMBL" id="KKP49928.1"/>
    </source>
</evidence>
<dbReference type="AlphaFoldDB" id="A0A0G0A006"/>
<dbReference type="InterPro" id="IPR030489">
    <property type="entry name" value="TR_Rrf2-type_CS"/>
</dbReference>
<dbReference type="InterPro" id="IPR036388">
    <property type="entry name" value="WH-like_DNA-bd_sf"/>
</dbReference>
<dbReference type="Proteomes" id="UP000034045">
    <property type="component" value="Unassembled WGS sequence"/>
</dbReference>
<comment type="caution">
    <text evidence="1">The sequence shown here is derived from an EMBL/GenBank/DDBJ whole genome shotgun (WGS) entry which is preliminary data.</text>
</comment>
<dbReference type="InterPro" id="IPR000944">
    <property type="entry name" value="Tscrpt_reg_Rrf2"/>
</dbReference>
<organism evidence="1 2">
    <name type="scientific">Candidatus Roizmanbacteria bacterium GW2011_GWA2_33_33</name>
    <dbReference type="NCBI Taxonomy" id="1618476"/>
    <lineage>
        <taxon>Bacteria</taxon>
        <taxon>Candidatus Roizmaniibacteriota</taxon>
    </lineage>
</organism>
<accession>A0A0G0A006</accession>
<dbReference type="InterPro" id="IPR036390">
    <property type="entry name" value="WH_DNA-bd_sf"/>
</dbReference>
<evidence type="ECO:0000313" key="2">
    <source>
        <dbReference type="Proteomes" id="UP000034045"/>
    </source>
</evidence>
<protein>
    <submittedName>
        <fullName evidence="1">Transcriptional regulator, BadM/Rrf2 family</fullName>
    </submittedName>
</protein>
<dbReference type="SUPFAM" id="SSF46785">
    <property type="entry name" value="Winged helix' DNA-binding domain"/>
    <property type="match status" value="1"/>
</dbReference>
<name>A0A0G0A006_9BACT</name>
<sequence length="132" mass="15315">MLAITKQSDYGLILISFVYKKDRLVKLSELIKETKLPRRFLARIAAKLTKRSLLISKEGKSGGYIISSKVKKISLYEYLTIFENDVVVSSCVDDDFDCKFEKICNHKDFIKKRLNVILIKELKKIKLLQLID</sequence>